<dbReference type="Proteomes" id="UP000062973">
    <property type="component" value="Chromosome"/>
</dbReference>
<reference evidence="3 4" key="1">
    <citation type="submission" date="2014-07" db="EMBL/GenBank/DDBJ databases">
        <title>Whole Genome Sequence of the Amycolatopsis methanolica 239.</title>
        <authorList>
            <person name="Tang B."/>
        </authorList>
    </citation>
    <scope>NUCLEOTIDE SEQUENCE [LARGE SCALE GENOMIC DNA]</scope>
    <source>
        <strain evidence="3 4">239</strain>
    </source>
</reference>
<dbReference type="STRING" id="1068978.AMETH_3312"/>
<dbReference type="CDD" id="cd16936">
    <property type="entry name" value="HATPase_RsbW-like"/>
    <property type="match status" value="1"/>
</dbReference>
<dbReference type="EMBL" id="CP009110">
    <property type="protein sequence ID" value="AIJ23404.1"/>
    <property type="molecule type" value="Genomic_DNA"/>
</dbReference>
<dbReference type="InterPro" id="IPR050267">
    <property type="entry name" value="Anti-sigma-factor_SerPK"/>
</dbReference>
<keyword evidence="1" id="KW-0418">Kinase</keyword>
<evidence type="ECO:0000256" key="1">
    <source>
        <dbReference type="ARBA" id="ARBA00022527"/>
    </source>
</evidence>
<evidence type="ECO:0000313" key="3">
    <source>
        <dbReference type="EMBL" id="AIJ23404.1"/>
    </source>
</evidence>
<dbReference type="SUPFAM" id="SSF55874">
    <property type="entry name" value="ATPase domain of HSP90 chaperone/DNA topoisomerase II/histidine kinase"/>
    <property type="match status" value="1"/>
</dbReference>
<dbReference type="HOGENOM" id="CLU_090336_4_4_11"/>
<protein>
    <submittedName>
        <fullName evidence="3">ATPase</fullName>
    </submittedName>
</protein>
<dbReference type="AlphaFoldDB" id="A0A076MRW0"/>
<dbReference type="PATRIC" id="fig|1068978.7.peg.3540"/>
<evidence type="ECO:0000259" key="2">
    <source>
        <dbReference type="Pfam" id="PF13581"/>
    </source>
</evidence>
<proteinExistence type="predicted"/>
<organism evidence="3 4">
    <name type="scientific">Amycolatopsis methanolica 239</name>
    <dbReference type="NCBI Taxonomy" id="1068978"/>
    <lineage>
        <taxon>Bacteria</taxon>
        <taxon>Bacillati</taxon>
        <taxon>Actinomycetota</taxon>
        <taxon>Actinomycetes</taxon>
        <taxon>Pseudonocardiales</taxon>
        <taxon>Pseudonocardiaceae</taxon>
        <taxon>Amycolatopsis</taxon>
        <taxon>Amycolatopsis methanolica group</taxon>
    </lineage>
</organism>
<dbReference type="KEGG" id="amq:AMETH_3312"/>
<dbReference type="PANTHER" id="PTHR35526:SF3">
    <property type="entry name" value="ANTI-SIGMA-F FACTOR RSBW"/>
    <property type="match status" value="1"/>
</dbReference>
<dbReference type="PANTHER" id="PTHR35526">
    <property type="entry name" value="ANTI-SIGMA-F FACTOR RSBW-RELATED"/>
    <property type="match status" value="1"/>
</dbReference>
<accession>A0A076MRW0</accession>
<gene>
    <name evidence="3" type="ORF">AMETH_3312</name>
</gene>
<dbReference type="InterPro" id="IPR003594">
    <property type="entry name" value="HATPase_dom"/>
</dbReference>
<dbReference type="Pfam" id="PF13581">
    <property type="entry name" value="HATPase_c_2"/>
    <property type="match status" value="1"/>
</dbReference>
<sequence length="148" mass="16109">MDMSDPDRAALVLDFEPSAVPPLVAVRRWAASALADLGQDHLTAVLLAATELVTNAYDHGGGPRRLRLHRDEDPCRIHLEVDDDSSRMPVLTDSAPADRRGRGLHIVNAVARDWGSRHAPDGGKTVWATIDCAAYCWDPCPTAPPREV</sequence>
<keyword evidence="1" id="KW-0723">Serine/threonine-protein kinase</keyword>
<dbReference type="InterPro" id="IPR036890">
    <property type="entry name" value="HATPase_C_sf"/>
</dbReference>
<dbReference type="GO" id="GO:0004674">
    <property type="term" value="F:protein serine/threonine kinase activity"/>
    <property type="evidence" value="ECO:0007669"/>
    <property type="project" value="UniProtKB-KW"/>
</dbReference>
<feature type="domain" description="Histidine kinase/HSP90-like ATPase" evidence="2">
    <location>
        <begin position="23"/>
        <end position="129"/>
    </location>
</feature>
<dbReference type="eggNOG" id="COG2172">
    <property type="taxonomic scope" value="Bacteria"/>
</dbReference>
<keyword evidence="1" id="KW-0808">Transferase</keyword>
<keyword evidence="4" id="KW-1185">Reference proteome</keyword>
<name>A0A076MRW0_AMYME</name>
<evidence type="ECO:0000313" key="4">
    <source>
        <dbReference type="Proteomes" id="UP000062973"/>
    </source>
</evidence>
<dbReference type="OrthoDB" id="3478628at2"/>
<dbReference type="Gene3D" id="3.30.565.10">
    <property type="entry name" value="Histidine kinase-like ATPase, C-terminal domain"/>
    <property type="match status" value="1"/>
</dbReference>